<reference evidence="3" key="1">
    <citation type="journal article" date="2014" name="Int. J. Syst. Evol. Microbiol.">
        <title>Complete genome sequence of Corynebacterium casei LMG S-19264T (=DSM 44701T), isolated from a smear-ripened cheese.</title>
        <authorList>
            <consortium name="US DOE Joint Genome Institute (JGI-PGF)"/>
            <person name="Walter F."/>
            <person name="Albersmeier A."/>
            <person name="Kalinowski J."/>
            <person name="Ruckert C."/>
        </authorList>
    </citation>
    <scope>NUCLEOTIDE SEQUENCE</scope>
    <source>
        <strain evidence="3">JCM 31740</strain>
    </source>
</reference>
<reference evidence="3" key="4">
    <citation type="submission" date="2020-09" db="EMBL/GenBank/DDBJ databases">
        <authorList>
            <person name="Sun Q."/>
            <person name="Ohkuma M."/>
        </authorList>
    </citation>
    <scope>NUCLEOTIDE SEQUENCE</scope>
    <source>
        <strain evidence="3">JCM 31740</strain>
    </source>
</reference>
<dbReference type="Gene3D" id="3.30.70.270">
    <property type="match status" value="1"/>
</dbReference>
<keyword evidence="4" id="KW-1185">Reference proteome</keyword>
<proteinExistence type="predicted"/>
<dbReference type="AlphaFoldDB" id="A0A348B5C5"/>
<sequence>MVDEEKARRVRDAIVEVVRDLVKAVDGLSGTVDAKVGALADSVAVIYRAPMVFNYAPIKGAGPASKKEAELVSNNFDYLVTYALGRHFSPLDEVNRALDEGDLNELLNALESLDPNLLEYVRSLRPKVQEIYEFLLHCPADTRPGLNLSSLASHMVLTSLFAWSIDRGVKLSYLRLASILHDVGKVTSPEDHVKEGKRILDEVLAHDVSAELREELRKAFGIAEKHHTRGDYVDAADDVASSADRLASEVKYFVSSKYPSLEECYGKYGKEGFDCFSSKLNERLYEEVTRGAFEEMECRRGGLPWMKCGNVKQSVRKAPQLPPVEVEDPKAYLYYFDFPGVQRFIESFPSLRDVSAASFLVDFAVSTLPFIEVDRELRRKTNDRAHLPMEAMLSGYGGHSMLVVSSELSPTEVGKVRDSKILRNLDIELTVAYSPLIVGSSKYQVVGYDEVWRRLAPQLREAKLRVSWREDVLSAGLHATCESCGLRPAVRTVEGDRLCSRCATVREVSKKRGFTARAAPTYLIDGREISPSNDELLKEGSYAMEFLAGHGREVLQGEEEGSEVPSKYVGVFKFDGNDAGALFRGAFTLGMFVDFSFKVDYAVKTAFLDTLSKLDDFMAARALAGVLYLGGDEGMMFLPSVISAWFASTFQERAGELSGVKFKGGLAVVKPDHPVQFAMQAANHLMEEAKQSGSHTLAITVASGGLLTEATLKSEEQGHRAVLRLKNPTSGGAEPSNSVKAALTWLLGDGDHLAHLRRLHSGDREEVESFMQAVRVLEDLVGMYLRERPRGKFPWEFVAYCAKEKAKWLGEGDPRDVARLHDDVLRAFLKSTQEGKDFSYPLLDLLHLAKSIRVGTSRWNR</sequence>
<dbReference type="SUPFAM" id="SSF109604">
    <property type="entry name" value="HD-domain/PDEase-like"/>
    <property type="match status" value="1"/>
</dbReference>
<dbReference type="PANTHER" id="PTHR36528:SF1">
    <property type="entry name" value="CRISPR SYSTEM SINGLE-STRAND-SPECIFIC DEOXYRIBONUCLEASE CAS10_CSM1 (SUBTYPE III-A)"/>
    <property type="match status" value="1"/>
</dbReference>
<dbReference type="KEGG" id="sacd:HS1genome_1766"/>
<dbReference type="PANTHER" id="PTHR36528">
    <property type="entry name" value="CRISPR SYSTEM SINGLE-STRAND-SPECIFIC DEOXYRIBONUCLEASE CAS10/CSM1 (SUBTYPE III-A)"/>
    <property type="match status" value="1"/>
</dbReference>
<dbReference type="EMBL" id="BMQS01000018">
    <property type="protein sequence ID" value="GGU01000.1"/>
    <property type="molecule type" value="Genomic_DNA"/>
</dbReference>
<dbReference type="Proteomes" id="UP000276741">
    <property type="component" value="Chromosome"/>
</dbReference>
<dbReference type="EMBL" id="AP018553">
    <property type="protein sequence ID" value="BBD73377.1"/>
    <property type="molecule type" value="Genomic_DNA"/>
</dbReference>
<organism evidence="2 4">
    <name type="scientific">Sulfodiicoccus acidiphilus</name>
    <dbReference type="NCBI Taxonomy" id="1670455"/>
    <lineage>
        <taxon>Archaea</taxon>
        <taxon>Thermoproteota</taxon>
        <taxon>Thermoprotei</taxon>
        <taxon>Sulfolobales</taxon>
        <taxon>Sulfolobaceae</taxon>
        <taxon>Sulfodiicoccus</taxon>
    </lineage>
</organism>
<evidence type="ECO:0000313" key="3">
    <source>
        <dbReference type="EMBL" id="GGU01000.1"/>
    </source>
</evidence>
<keyword evidence="2" id="KW-0378">Hydrolase</keyword>
<accession>A0A348B5C5</accession>
<reference evidence="4" key="2">
    <citation type="submission" date="2018-04" db="EMBL/GenBank/DDBJ databases">
        <title>Complete genome sequence of Sulfodiicoccus acidiphilus strain HS-1.</title>
        <authorList>
            <person name="Sakai H.D."/>
            <person name="Kurosawa N."/>
        </authorList>
    </citation>
    <scope>NUCLEOTIDE SEQUENCE [LARGE SCALE GENOMIC DNA]</scope>
    <source>
        <strain evidence="4">HS-1</strain>
    </source>
</reference>
<feature type="domain" description="HD" evidence="1">
    <location>
        <begin position="153"/>
        <end position="246"/>
    </location>
</feature>
<evidence type="ECO:0000259" key="1">
    <source>
        <dbReference type="Pfam" id="PF01966"/>
    </source>
</evidence>
<dbReference type="Pfam" id="PF01966">
    <property type="entry name" value="HD"/>
    <property type="match status" value="1"/>
</dbReference>
<evidence type="ECO:0000313" key="2">
    <source>
        <dbReference type="EMBL" id="BBD73377.1"/>
    </source>
</evidence>
<dbReference type="GO" id="GO:0016787">
    <property type="term" value="F:hydrolase activity"/>
    <property type="evidence" value="ECO:0007669"/>
    <property type="project" value="UniProtKB-KW"/>
</dbReference>
<protein>
    <submittedName>
        <fullName evidence="2">Phosphohydrolase</fullName>
    </submittedName>
</protein>
<reference evidence="2" key="3">
    <citation type="journal article" date="2019" name="BMC Res. Notes">
        <title>Complete genome sequence of the Sulfodiicoccus acidiphilus strain HS-1T, the first crenarchaeon that lacks polB3, isolated from an acidic hot spring in Ohwaku-dani, Hakone, Japan.</title>
        <authorList>
            <person name="Sakai H.D."/>
            <person name="Kurosawa N."/>
        </authorList>
    </citation>
    <scope>NUCLEOTIDE SEQUENCE</scope>
    <source>
        <strain evidence="2">HS-1</strain>
    </source>
</reference>
<gene>
    <name evidence="3" type="ORF">GCM10007116_17860</name>
    <name evidence="2" type="ORF">HS1genome_1766</name>
</gene>
<dbReference type="Gene3D" id="1.10.3210.10">
    <property type="entry name" value="Hypothetical protein af1432"/>
    <property type="match status" value="1"/>
</dbReference>
<evidence type="ECO:0000313" key="4">
    <source>
        <dbReference type="Proteomes" id="UP000276741"/>
    </source>
</evidence>
<name>A0A348B5C5_9CREN</name>
<dbReference type="InterPro" id="IPR043128">
    <property type="entry name" value="Rev_trsase/Diguanyl_cyclase"/>
</dbReference>
<dbReference type="InterPro" id="IPR052117">
    <property type="entry name" value="Cas10/Csm1_subtype-III-A"/>
</dbReference>
<dbReference type="Proteomes" id="UP000616143">
    <property type="component" value="Unassembled WGS sequence"/>
</dbReference>
<dbReference type="InterPro" id="IPR006674">
    <property type="entry name" value="HD_domain"/>
</dbReference>